<comment type="caution">
    <text evidence="2">The sequence shown here is derived from an EMBL/GenBank/DDBJ whole genome shotgun (WGS) entry which is preliminary data.</text>
</comment>
<protein>
    <submittedName>
        <fullName evidence="2">Uncharacterized protein</fullName>
    </submittedName>
</protein>
<dbReference type="AlphaFoldDB" id="A0AAV7WYM2"/>
<organism evidence="2 3">
    <name type="scientific">Pleurodeles waltl</name>
    <name type="common">Iberian ribbed newt</name>
    <dbReference type="NCBI Taxonomy" id="8319"/>
    <lineage>
        <taxon>Eukaryota</taxon>
        <taxon>Metazoa</taxon>
        <taxon>Chordata</taxon>
        <taxon>Craniata</taxon>
        <taxon>Vertebrata</taxon>
        <taxon>Euteleostomi</taxon>
        <taxon>Amphibia</taxon>
        <taxon>Batrachia</taxon>
        <taxon>Caudata</taxon>
        <taxon>Salamandroidea</taxon>
        <taxon>Salamandridae</taxon>
        <taxon>Pleurodelinae</taxon>
        <taxon>Pleurodeles</taxon>
    </lineage>
</organism>
<dbReference type="Proteomes" id="UP001066276">
    <property type="component" value="Chromosome 1_1"/>
</dbReference>
<accession>A0AAV7WYM2</accession>
<evidence type="ECO:0000313" key="2">
    <source>
        <dbReference type="EMBL" id="KAJ1217802.1"/>
    </source>
</evidence>
<keyword evidence="3" id="KW-1185">Reference proteome</keyword>
<gene>
    <name evidence="2" type="ORF">NDU88_005390</name>
</gene>
<evidence type="ECO:0000256" key="1">
    <source>
        <dbReference type="SAM" id="MobiDB-lite"/>
    </source>
</evidence>
<name>A0AAV7WYM2_PLEWA</name>
<feature type="region of interest" description="Disordered" evidence="1">
    <location>
        <begin position="1"/>
        <end position="27"/>
    </location>
</feature>
<reference evidence="2" key="1">
    <citation type="journal article" date="2022" name="bioRxiv">
        <title>Sequencing and chromosome-scale assembly of the giantPleurodeles waltlgenome.</title>
        <authorList>
            <person name="Brown T."/>
            <person name="Elewa A."/>
            <person name="Iarovenko S."/>
            <person name="Subramanian E."/>
            <person name="Araus A.J."/>
            <person name="Petzold A."/>
            <person name="Susuki M."/>
            <person name="Suzuki K.-i.T."/>
            <person name="Hayashi T."/>
            <person name="Toyoda A."/>
            <person name="Oliveira C."/>
            <person name="Osipova E."/>
            <person name="Leigh N.D."/>
            <person name="Simon A."/>
            <person name="Yun M.H."/>
        </authorList>
    </citation>
    <scope>NUCLEOTIDE SEQUENCE</scope>
    <source>
        <strain evidence="2">20211129_DDA</strain>
        <tissue evidence="2">Liver</tissue>
    </source>
</reference>
<sequence length="142" mass="14967">MGPTNPDMFKQPLQGMCLGPSSPRKEASLETTIPTLNDVWKYVDLAQREGVDHPASDLVRSMDGDGNGDSPQVRSVVLNSLATAEEGMALGEKCGTVLSGSGTTLQIPKQSELCLADTNFISGGKSGTVETVEDTDDYTSLS</sequence>
<proteinExistence type="predicted"/>
<evidence type="ECO:0000313" key="3">
    <source>
        <dbReference type="Proteomes" id="UP001066276"/>
    </source>
</evidence>
<dbReference type="EMBL" id="JANPWB010000001">
    <property type="protein sequence ID" value="KAJ1217802.1"/>
    <property type="molecule type" value="Genomic_DNA"/>
</dbReference>